<dbReference type="InterPro" id="IPR016024">
    <property type="entry name" value="ARM-type_fold"/>
</dbReference>
<evidence type="ECO:0000313" key="1">
    <source>
        <dbReference type="EMBL" id="QHU16171.1"/>
    </source>
</evidence>
<evidence type="ECO:0008006" key="2">
    <source>
        <dbReference type="Google" id="ProtNLM"/>
    </source>
</evidence>
<dbReference type="Gene3D" id="1.25.40.180">
    <property type="match status" value="1"/>
</dbReference>
<dbReference type="EMBL" id="MN740877">
    <property type="protein sequence ID" value="QHU16171.1"/>
    <property type="molecule type" value="Genomic_DNA"/>
</dbReference>
<organism evidence="1">
    <name type="scientific">viral metagenome</name>
    <dbReference type="NCBI Taxonomy" id="1070528"/>
    <lineage>
        <taxon>unclassified sequences</taxon>
        <taxon>metagenomes</taxon>
        <taxon>organismal metagenomes</taxon>
    </lineage>
</organism>
<dbReference type="SUPFAM" id="SSF48371">
    <property type="entry name" value="ARM repeat"/>
    <property type="match status" value="1"/>
</dbReference>
<reference evidence="1" key="1">
    <citation type="journal article" date="2020" name="Nature">
        <title>Giant virus diversity and host interactions through global metagenomics.</title>
        <authorList>
            <person name="Schulz F."/>
            <person name="Roux S."/>
            <person name="Paez-Espino D."/>
            <person name="Jungbluth S."/>
            <person name="Walsh D.A."/>
            <person name="Denef V.J."/>
            <person name="McMahon K.D."/>
            <person name="Konstantinidis K.T."/>
            <person name="Eloe-Fadrosh E.A."/>
            <person name="Kyrpides N.C."/>
            <person name="Woyke T."/>
        </authorList>
    </citation>
    <scope>NUCLEOTIDE SEQUENCE</scope>
    <source>
        <strain evidence="1">GVMAG-S-3300011013-78</strain>
    </source>
</reference>
<sequence length="301" mass="36091">MESVKKYSFDFFTNLSFIDHDYQLPISTLEIIKELEKKVGSPNYVKTPIFKKRENNDEWSTIRSFKTTKISDINTDYDKLFSAVKDILNKITCDNYNTMKDKLLLEMRSYNINEENMSKICKSIFSIATNNKFYSKVYAQLYKVLIETYEDFKNIYSTSFEEFIKIFDNIEFINSEDDYDEYCRVNKLNEMRKALTIFFVNLMKLDVISENKIIHLIIKLQNLVNNYQEMQEKRNVNVYIADILYLFIVEGKENIKNNKNFYDVIKYNIKQIVEIDTKVNKGITNKMIFKYMDILDKMNWK</sequence>
<dbReference type="AlphaFoldDB" id="A0A6C0KG52"/>
<protein>
    <recommendedName>
        <fullName evidence="2">MIF4G domain-containing protein</fullName>
    </recommendedName>
</protein>
<accession>A0A6C0KG52</accession>
<proteinExistence type="predicted"/>
<name>A0A6C0KG52_9ZZZZ</name>